<gene>
    <name evidence="1" type="ORF">AU05_09465</name>
</gene>
<name>A0ABN0SDQ4_9GAMM</name>
<evidence type="ECO:0000313" key="2">
    <source>
        <dbReference type="Proteomes" id="UP000023842"/>
    </source>
</evidence>
<keyword evidence="2" id="KW-1185">Reference proteome</keyword>
<proteinExistence type="predicted"/>
<evidence type="ECO:0000313" key="1">
    <source>
        <dbReference type="EMBL" id="EZH81665.1"/>
    </source>
</evidence>
<sequence length="77" mass="8705">MLGQQKHQYRIQCMHQQASYLVSPRVQTSPISIQRKTHHRQLARTARITLSGLPQAGGTQLFDLHVGIGNYVVIIVE</sequence>
<comment type="caution">
    <text evidence="1">The sequence shown here is derived from an EMBL/GenBank/DDBJ whole genome shotgun (WGS) entry which is preliminary data.</text>
</comment>
<protein>
    <submittedName>
        <fullName evidence="1">Uncharacterized protein</fullName>
    </submittedName>
</protein>
<dbReference type="Proteomes" id="UP000023842">
    <property type="component" value="Unassembled WGS sequence"/>
</dbReference>
<accession>A0ABN0SDQ4</accession>
<organism evidence="1 2">
    <name type="scientific">Ectopseudomonas composti</name>
    <dbReference type="NCBI Taxonomy" id="658457"/>
    <lineage>
        <taxon>Bacteria</taxon>
        <taxon>Pseudomonadati</taxon>
        <taxon>Pseudomonadota</taxon>
        <taxon>Gammaproteobacteria</taxon>
        <taxon>Pseudomonadales</taxon>
        <taxon>Pseudomonadaceae</taxon>
        <taxon>Ectopseudomonas</taxon>
    </lineage>
</organism>
<dbReference type="EMBL" id="JFJN01000028">
    <property type="protein sequence ID" value="EZH81665.1"/>
    <property type="molecule type" value="Genomic_DNA"/>
</dbReference>
<reference evidence="2" key="1">
    <citation type="journal article" date="2014" name="Genome Announc.">
        <title>Draft Genome Sequence of the algae degrading bacterium Pseudomonas mendocina AD6.</title>
        <authorList>
            <person name="Barney B.M."/>
            <person name="Lenneman E.M."/>
        </authorList>
    </citation>
    <scope>NUCLEOTIDE SEQUENCE [LARGE SCALE GENOMIC DNA]</scope>
    <source>
        <strain evidence="2">AD6</strain>
    </source>
</reference>